<reference evidence="2 3" key="1">
    <citation type="submission" date="2020-06" db="EMBL/GenBank/DDBJ databases">
        <title>The genome sequence of Candidatus Regiella insecticola strain Tut.</title>
        <authorList>
            <person name="Nikoh N."/>
            <person name="Tsuchida T."/>
            <person name="Koga R."/>
            <person name="Oshima K."/>
            <person name="Hattori M."/>
            <person name="Fukatsu T."/>
        </authorList>
    </citation>
    <scope>NUCLEOTIDE SEQUENCE [LARGE SCALE GENOMIC DNA]</scope>
    <source>
        <strain evidence="2 3">Tut</strain>
    </source>
</reference>
<evidence type="ECO:0000313" key="3">
    <source>
        <dbReference type="Proteomes" id="UP000504714"/>
    </source>
</evidence>
<gene>
    <name evidence="2" type="ORF">RINTU1_34360</name>
</gene>
<keyword evidence="1" id="KW-0472">Membrane</keyword>
<feature type="transmembrane region" description="Helical" evidence="1">
    <location>
        <begin position="27"/>
        <end position="46"/>
    </location>
</feature>
<evidence type="ECO:0008006" key="4">
    <source>
        <dbReference type="Google" id="ProtNLM"/>
    </source>
</evidence>
<proteinExistence type="predicted"/>
<dbReference type="RefSeq" id="WP_176488859.1">
    <property type="nucleotide sequence ID" value="NZ_BLXO01000010.1"/>
</dbReference>
<comment type="caution">
    <text evidence="2">The sequence shown here is derived from an EMBL/GenBank/DDBJ whole genome shotgun (WGS) entry which is preliminary data.</text>
</comment>
<dbReference type="EMBL" id="BLXO01000010">
    <property type="protein sequence ID" value="GFN47391.1"/>
    <property type="molecule type" value="Genomic_DNA"/>
</dbReference>
<evidence type="ECO:0000313" key="2">
    <source>
        <dbReference type="EMBL" id="GFN47391.1"/>
    </source>
</evidence>
<keyword evidence="1" id="KW-0812">Transmembrane</keyword>
<dbReference type="AlphaFoldDB" id="A0A6L2ZT79"/>
<name>A0A6L2ZT79_9ENTR</name>
<organism evidence="2 3">
    <name type="scientific">Candidatus Regiella insecticola</name>
    <dbReference type="NCBI Taxonomy" id="138073"/>
    <lineage>
        <taxon>Bacteria</taxon>
        <taxon>Pseudomonadati</taxon>
        <taxon>Pseudomonadota</taxon>
        <taxon>Gammaproteobacteria</taxon>
        <taxon>Enterobacterales</taxon>
        <taxon>Enterobacteriaceae</taxon>
        <taxon>aphid secondary symbionts</taxon>
        <taxon>Candidatus Regiella</taxon>
    </lineage>
</organism>
<dbReference type="Pfam" id="PF16080">
    <property type="entry name" value="Phage_holin_2_3"/>
    <property type="match status" value="1"/>
</dbReference>
<accession>A0A6L2ZT79</accession>
<evidence type="ECO:0000256" key="1">
    <source>
        <dbReference type="SAM" id="Phobius"/>
    </source>
</evidence>
<sequence>MDKYTSPASFSMAWLITAVGALTLQDWAVLTGTLLAVGTFLVNWYYKRKLVNKLTTLGYYNKAQANKVHEAMSE</sequence>
<dbReference type="InterPro" id="IPR032118">
    <property type="entry name" value="Phage_holin_HP1"/>
</dbReference>
<dbReference type="Proteomes" id="UP000504714">
    <property type="component" value="Unassembled WGS sequence"/>
</dbReference>
<protein>
    <recommendedName>
        <fullName evidence="4">Holin</fullName>
    </recommendedName>
</protein>
<keyword evidence="1" id="KW-1133">Transmembrane helix</keyword>